<dbReference type="Proteomes" id="UP000324800">
    <property type="component" value="Unassembled WGS sequence"/>
</dbReference>
<reference evidence="2 3" key="1">
    <citation type="submission" date="2019-03" db="EMBL/GenBank/DDBJ databases">
        <title>Single cell metagenomics reveals metabolic interactions within the superorganism composed of flagellate Streblomastix strix and complex community of Bacteroidetes bacteria on its surface.</title>
        <authorList>
            <person name="Treitli S.C."/>
            <person name="Kolisko M."/>
            <person name="Husnik F."/>
            <person name="Keeling P."/>
            <person name="Hampl V."/>
        </authorList>
    </citation>
    <scope>NUCLEOTIDE SEQUENCE [LARGE SCALE GENOMIC DNA]</scope>
    <source>
        <strain evidence="2">ST1C</strain>
    </source>
</reference>
<feature type="compositionally biased region" description="Polar residues" evidence="1">
    <location>
        <begin position="1"/>
        <end position="13"/>
    </location>
</feature>
<comment type="caution">
    <text evidence="2">The sequence shown here is derived from an EMBL/GenBank/DDBJ whole genome shotgun (WGS) entry which is preliminary data.</text>
</comment>
<evidence type="ECO:0000313" key="2">
    <source>
        <dbReference type="EMBL" id="KAA6399379.1"/>
    </source>
</evidence>
<name>A0A5J4WYU1_9EUKA</name>
<evidence type="ECO:0000256" key="1">
    <source>
        <dbReference type="SAM" id="MobiDB-lite"/>
    </source>
</evidence>
<protein>
    <submittedName>
        <fullName evidence="2">Uncharacterized protein</fullName>
    </submittedName>
</protein>
<proteinExistence type="predicted"/>
<accession>A0A5J4WYU1</accession>
<sequence length="223" mass="25168">MFRGSSTTVNGLNINDKEHDGVPNIQEQDPPRGEVNEQDQAVPPCMRDLLGRPPDSPEAMRLQAQLDTATKMYEVYYAKKVENLNRTGERAIKHEKEFLLQRVDETLGLEFKKNGVIPGSGGADPENEIDTARMAVLIQRACIAGSKALVKEISKLRKGSISLVKYRTYNRRRFLTAKRNSPCFGAIQSSVGQSQQHFRCTLARIEGKNQRIKQVYQNNYSNK</sequence>
<dbReference type="AlphaFoldDB" id="A0A5J4WYU1"/>
<organism evidence="2 3">
    <name type="scientific">Streblomastix strix</name>
    <dbReference type="NCBI Taxonomy" id="222440"/>
    <lineage>
        <taxon>Eukaryota</taxon>
        <taxon>Metamonada</taxon>
        <taxon>Preaxostyla</taxon>
        <taxon>Oxymonadida</taxon>
        <taxon>Streblomastigidae</taxon>
        <taxon>Streblomastix</taxon>
    </lineage>
</organism>
<gene>
    <name evidence="2" type="ORF">EZS28_005099</name>
</gene>
<feature type="region of interest" description="Disordered" evidence="1">
    <location>
        <begin position="1"/>
        <end position="39"/>
    </location>
</feature>
<dbReference type="EMBL" id="SNRW01000766">
    <property type="protein sequence ID" value="KAA6399379.1"/>
    <property type="molecule type" value="Genomic_DNA"/>
</dbReference>
<evidence type="ECO:0000313" key="3">
    <source>
        <dbReference type="Proteomes" id="UP000324800"/>
    </source>
</evidence>